<feature type="domain" description="ShET2 enterotoxin N-terminal" evidence="1">
    <location>
        <begin position="141"/>
        <end position="385"/>
    </location>
</feature>
<dbReference type="AlphaFoldDB" id="A0AAW7UXP0"/>
<name>A0AAW7UXP0_ECOLX</name>
<proteinExistence type="predicted"/>
<dbReference type="EMBL" id="JAUKXU010000016">
    <property type="protein sequence ID" value="MDO2575937.1"/>
    <property type="molecule type" value="Genomic_DNA"/>
</dbReference>
<dbReference type="Proteomes" id="UP001173661">
    <property type="component" value="Unassembled WGS sequence"/>
</dbReference>
<protein>
    <submittedName>
        <fullName evidence="2">ShET2/EspL2 family type III secretion system effector toxin</fullName>
    </submittedName>
</protein>
<comment type="caution">
    <text evidence="2">The sequence shown here is derived from an EMBL/GenBank/DDBJ whole genome shotgun (WGS) entry which is preliminary data.</text>
</comment>
<evidence type="ECO:0000313" key="2">
    <source>
        <dbReference type="EMBL" id="MDO2575937.1"/>
    </source>
</evidence>
<dbReference type="RefSeq" id="WP_000228229.1">
    <property type="nucleotide sequence ID" value="NZ_AP022087.1"/>
</dbReference>
<organism evidence="2 3">
    <name type="scientific">Escherichia coli</name>
    <dbReference type="NCBI Taxonomy" id="562"/>
    <lineage>
        <taxon>Bacteria</taxon>
        <taxon>Pseudomonadati</taxon>
        <taxon>Pseudomonadota</taxon>
        <taxon>Gammaproteobacteria</taxon>
        <taxon>Enterobacterales</taxon>
        <taxon>Enterobacteriaceae</taxon>
        <taxon>Escherichia</taxon>
    </lineage>
</organism>
<dbReference type="Pfam" id="PF07906">
    <property type="entry name" value="Toxin_15"/>
    <property type="match status" value="1"/>
</dbReference>
<gene>
    <name evidence="2" type="ORF">Q2V20_17555</name>
</gene>
<dbReference type="InterPro" id="IPR012927">
    <property type="entry name" value="Toxin_15_N"/>
</dbReference>
<sequence>MVDNVTVGSVCAQSPSFMPELDGGKNKTQLIIDDIVAYLKNPSVYSLGKEGPLNHFFNNCSEIEPWVLIGGGLIIIVSTSEQDPESLIVTVGDIEGKCATQIPVPPALTTSLKDIFIRPHTNADDESFTKEQIKANSKYDIVDYNCKVYFYEKPEDLVVCRHISLQYCIDSLNENTGKVPLKECYSTPEGIQQHIPYELDQQFENLINNPPPGTFVVASDKFGETLSVFFHRMEKEKLTHMAAIIKSHTHAMAVRLRIKQTPAGETEYVVSFYDPNATNTAVRYKAKNCDSFGSLQTFINIELANIKWVKTEICSECVGIIPYLPREQAHLLSGIENELQPPLSPSALYLLMQMGTYENIVLFFDKLQNSQEMTVSKVLEILAAKGPGGTYGLCMLLQYDNLNKINEYIKNLKELTRKFNFSQEDLETLLLAKDNRGVSAISVALSKNKNENESVKAWLSAIDDFEKEFGVNKNEILLSIGNEIDSTYDLNSAIRTNNYNVVNILLANIKAKMFKNEMNKEDILKLMAAREKWTGESDKWTKASGLYSAIVKGYTEIVAAWMETADVIASHYENDKDVVRELLSLSRNNAVCSLHIASFKKMSKQVIDVYLNAAIRLALQHGFTFDEIVEQFTRDFDGKPFSHVVNNGDDIHMGLWLKIFKIVVGENENYLKDVMMQLEEKNNEGKSVISLANGNPVLKELFWKAVDEFNFPQEELNRLKQYRSL</sequence>
<evidence type="ECO:0000313" key="3">
    <source>
        <dbReference type="Proteomes" id="UP001173661"/>
    </source>
</evidence>
<accession>A0AAW7UXP0</accession>
<evidence type="ECO:0000259" key="1">
    <source>
        <dbReference type="Pfam" id="PF07906"/>
    </source>
</evidence>
<reference evidence="2" key="1">
    <citation type="submission" date="2023-07" db="EMBL/GenBank/DDBJ databases">
        <title>High risk of intestinal colonization with ESBL-producing Escherichia coli among soldiers of military contingents in specific geographic regions.</title>
        <authorList>
            <person name="Literacka E."/>
        </authorList>
    </citation>
    <scope>NUCLEOTIDE SEQUENCE</scope>
    <source>
        <strain evidence="2">66</strain>
    </source>
</reference>